<evidence type="ECO:0000313" key="2">
    <source>
        <dbReference type="Proteomes" id="UP000018438"/>
    </source>
</evidence>
<evidence type="ECO:0000313" key="1">
    <source>
        <dbReference type="EMBL" id="ENV14263.1"/>
    </source>
</evidence>
<sequence>MTQYVENLGESVGVEYQGIKVVEESNPYATSDALFIGCFKRGRMDKPMTITSENIRQKLGYDPNNIDYIAVKEALDEGVSSVRVLRIAPSHGACCTKNVEMECVNPEKLITINCGC</sequence>
<dbReference type="Proteomes" id="UP000018438">
    <property type="component" value="Unassembled WGS sequence"/>
</dbReference>
<name>N8Y3P1_9GAMM</name>
<proteinExistence type="predicted"/>
<dbReference type="RefSeq" id="WP_004812509.1">
    <property type="nucleotide sequence ID" value="NZ_KB849450.1"/>
</dbReference>
<keyword evidence="2" id="KW-1185">Reference proteome</keyword>
<accession>N8Y3P1</accession>
<reference evidence="1 2" key="1">
    <citation type="submission" date="2013-02" db="EMBL/GenBank/DDBJ databases">
        <title>The Genome Sequence of Acinetobacter schindleri NIPH 900.</title>
        <authorList>
            <consortium name="The Broad Institute Genome Sequencing Platform"/>
            <consortium name="The Broad Institute Genome Sequencing Center for Infectious Disease"/>
            <person name="Cerqueira G."/>
            <person name="Feldgarden M."/>
            <person name="Courvalin P."/>
            <person name="Perichon B."/>
            <person name="Grillot-Courvalin C."/>
            <person name="Clermont D."/>
            <person name="Rocha E."/>
            <person name="Yoon E.-J."/>
            <person name="Nemec A."/>
            <person name="Walker B."/>
            <person name="Young S.K."/>
            <person name="Zeng Q."/>
            <person name="Gargeya S."/>
            <person name="Fitzgerald M."/>
            <person name="Haas B."/>
            <person name="Abouelleil A."/>
            <person name="Alvarado L."/>
            <person name="Arachchi H.M."/>
            <person name="Berlin A.M."/>
            <person name="Chapman S.B."/>
            <person name="Dewar J."/>
            <person name="Goldberg J."/>
            <person name="Griggs A."/>
            <person name="Gujja S."/>
            <person name="Hansen M."/>
            <person name="Howarth C."/>
            <person name="Imamovic A."/>
            <person name="Larimer J."/>
            <person name="McCowan C."/>
            <person name="Murphy C."/>
            <person name="Neiman D."/>
            <person name="Pearson M."/>
            <person name="Priest M."/>
            <person name="Roberts A."/>
            <person name="Saif S."/>
            <person name="Shea T."/>
            <person name="Sisk P."/>
            <person name="Sykes S."/>
            <person name="Wortman J."/>
            <person name="Nusbaum C."/>
            <person name="Birren B."/>
        </authorList>
    </citation>
    <scope>NUCLEOTIDE SEQUENCE [LARGE SCALE GENOMIC DNA]</scope>
    <source>
        <strain evidence="1 2">NIPH 900</strain>
    </source>
</reference>
<dbReference type="AlphaFoldDB" id="N8Y3P1"/>
<protein>
    <submittedName>
        <fullName evidence="1">Uncharacterized protein</fullName>
    </submittedName>
</protein>
<gene>
    <name evidence="1" type="ORF">F965_00506</name>
</gene>
<dbReference type="EMBL" id="APPI01000010">
    <property type="protein sequence ID" value="ENV14263.1"/>
    <property type="molecule type" value="Genomic_DNA"/>
</dbReference>
<organism evidence="1 2">
    <name type="scientific">Acinetobacter schindleri NIPH 900</name>
    <dbReference type="NCBI Taxonomy" id="1217675"/>
    <lineage>
        <taxon>Bacteria</taxon>
        <taxon>Pseudomonadati</taxon>
        <taxon>Pseudomonadota</taxon>
        <taxon>Gammaproteobacteria</taxon>
        <taxon>Moraxellales</taxon>
        <taxon>Moraxellaceae</taxon>
        <taxon>Acinetobacter</taxon>
    </lineage>
</organism>
<dbReference type="HOGENOM" id="CLU_160004_0_0_6"/>
<comment type="caution">
    <text evidence="1">The sequence shown here is derived from an EMBL/GenBank/DDBJ whole genome shotgun (WGS) entry which is preliminary data.</text>
</comment>